<gene>
    <name evidence="5" type="ORF">F0357_10795</name>
</gene>
<evidence type="ECO:0000256" key="1">
    <source>
        <dbReference type="ARBA" id="ARBA00011051"/>
    </source>
</evidence>
<dbReference type="PROSITE" id="PS51819">
    <property type="entry name" value="VOC"/>
    <property type="match status" value="1"/>
</dbReference>
<evidence type="ECO:0000256" key="3">
    <source>
        <dbReference type="ARBA" id="ARBA00023251"/>
    </source>
</evidence>
<dbReference type="AlphaFoldDB" id="A0A6A7Y6C1"/>
<dbReference type="CDD" id="cd08349">
    <property type="entry name" value="BLMA_like"/>
    <property type="match status" value="1"/>
</dbReference>
<name>A0A6A7Y6C1_9HYPH</name>
<dbReference type="InterPro" id="IPR029068">
    <property type="entry name" value="Glyas_Bleomycin-R_OHBP_Dase"/>
</dbReference>
<evidence type="ECO:0000259" key="4">
    <source>
        <dbReference type="PROSITE" id="PS51819"/>
    </source>
</evidence>
<dbReference type="Pfam" id="PF00903">
    <property type="entry name" value="Glyoxalase"/>
    <property type="match status" value="1"/>
</dbReference>
<dbReference type="Proteomes" id="UP000332515">
    <property type="component" value="Unassembled WGS sequence"/>
</dbReference>
<dbReference type="InterPro" id="IPR037523">
    <property type="entry name" value="VOC_core"/>
</dbReference>
<evidence type="ECO:0000313" key="5">
    <source>
        <dbReference type="EMBL" id="MQT13119.1"/>
    </source>
</evidence>
<protein>
    <recommendedName>
        <fullName evidence="2">Bleomycin resistance protein</fullName>
    </recommendedName>
</protein>
<organism evidence="5 6">
    <name type="scientific">Segnochrobactrum spirostomi</name>
    <dbReference type="NCBI Taxonomy" id="2608987"/>
    <lineage>
        <taxon>Bacteria</taxon>
        <taxon>Pseudomonadati</taxon>
        <taxon>Pseudomonadota</taxon>
        <taxon>Alphaproteobacteria</taxon>
        <taxon>Hyphomicrobiales</taxon>
        <taxon>Segnochrobactraceae</taxon>
        <taxon>Segnochrobactrum</taxon>
    </lineage>
</organism>
<reference evidence="5 6" key="1">
    <citation type="submission" date="2019-09" db="EMBL/GenBank/DDBJ databases">
        <title>Segnochrobactrum spirostomi gen. nov., sp. nov., isolated from the ciliate Spirostomum cf. yagiui and description of a novel family, Segnochrobactraceae fam. nov. within the order Rhizobiales of the class Alphaproteobacteria.</title>
        <authorList>
            <person name="Akter S."/>
            <person name="Shazib S.U.A."/>
            <person name="Shin M.K."/>
        </authorList>
    </citation>
    <scope>NUCLEOTIDE SEQUENCE [LARGE SCALE GENOMIC DNA]</scope>
    <source>
        <strain evidence="5 6">Sp-1</strain>
    </source>
</reference>
<comment type="similarity">
    <text evidence="1">Belongs to the bleomycin resistance protein family.</text>
</comment>
<dbReference type="SUPFAM" id="SSF54593">
    <property type="entry name" value="Glyoxalase/Bleomycin resistance protein/Dihydroxybiphenyl dioxygenase"/>
    <property type="match status" value="1"/>
</dbReference>
<evidence type="ECO:0000256" key="2">
    <source>
        <dbReference type="ARBA" id="ARBA00021572"/>
    </source>
</evidence>
<keyword evidence="3" id="KW-0046">Antibiotic resistance</keyword>
<proteinExistence type="inferred from homology"/>
<dbReference type="InterPro" id="IPR004360">
    <property type="entry name" value="Glyas_Fos-R_dOase_dom"/>
</dbReference>
<keyword evidence="6" id="KW-1185">Reference proteome</keyword>
<comment type="caution">
    <text evidence="5">The sequence shown here is derived from an EMBL/GenBank/DDBJ whole genome shotgun (WGS) entry which is preliminary data.</text>
</comment>
<dbReference type="GO" id="GO:0046677">
    <property type="term" value="P:response to antibiotic"/>
    <property type="evidence" value="ECO:0007669"/>
    <property type="project" value="UniProtKB-KW"/>
</dbReference>
<evidence type="ECO:0000313" key="6">
    <source>
        <dbReference type="Proteomes" id="UP000332515"/>
    </source>
</evidence>
<accession>A0A6A7Y6C1</accession>
<sequence length="210" mass="23300">MLNLENLRKQAKLHLRWHRERYFPVAGQIRSLLPRYSGLTDQEILASLFKLSDAQDLVARKAGFENWLALTKGLSSMPFANPSPSSAAIAAEPQLFVSDIAISLAFYEEKLGFRRVFISGEPAFYAQVGRNGAKLNLRRVDGPVFSEHFRAHEPDALSATLTLDDAKPLFLELQAAGVTFHQTLRSEPWGARTFIVSDPDGNLILFAGAS</sequence>
<dbReference type="EMBL" id="VWNA01000001">
    <property type="protein sequence ID" value="MQT13119.1"/>
    <property type="molecule type" value="Genomic_DNA"/>
</dbReference>
<dbReference type="InterPro" id="IPR000335">
    <property type="entry name" value="Bleomycin-R"/>
</dbReference>
<feature type="domain" description="VOC" evidence="4">
    <location>
        <begin position="86"/>
        <end position="209"/>
    </location>
</feature>
<dbReference type="RefSeq" id="WP_153480992.1">
    <property type="nucleotide sequence ID" value="NZ_VWNA01000001.1"/>
</dbReference>
<dbReference type="Gene3D" id="3.10.180.10">
    <property type="entry name" value="2,3-Dihydroxybiphenyl 1,2-Dioxygenase, domain 1"/>
    <property type="match status" value="1"/>
</dbReference>